<evidence type="ECO:0000313" key="1">
    <source>
        <dbReference type="EMBL" id="MBX61064.1"/>
    </source>
</evidence>
<sequence length="36" mass="4294">MAIPKPYNLTQSRSQWVGFWVGGKKYQNPVFLNFYQ</sequence>
<protein>
    <submittedName>
        <fullName evidence="1">Uncharacterized protein</fullName>
    </submittedName>
</protein>
<organism evidence="1">
    <name type="scientific">Rhizophora mucronata</name>
    <name type="common">Asiatic mangrove</name>
    <dbReference type="NCBI Taxonomy" id="61149"/>
    <lineage>
        <taxon>Eukaryota</taxon>
        <taxon>Viridiplantae</taxon>
        <taxon>Streptophyta</taxon>
        <taxon>Embryophyta</taxon>
        <taxon>Tracheophyta</taxon>
        <taxon>Spermatophyta</taxon>
        <taxon>Magnoliopsida</taxon>
        <taxon>eudicotyledons</taxon>
        <taxon>Gunneridae</taxon>
        <taxon>Pentapetalae</taxon>
        <taxon>rosids</taxon>
        <taxon>fabids</taxon>
        <taxon>Malpighiales</taxon>
        <taxon>Rhizophoraceae</taxon>
        <taxon>Rhizophora</taxon>
    </lineage>
</organism>
<dbReference type="AlphaFoldDB" id="A0A2P2Q231"/>
<accession>A0A2P2Q231</accession>
<proteinExistence type="predicted"/>
<dbReference type="EMBL" id="GGEC01080580">
    <property type="protein sequence ID" value="MBX61064.1"/>
    <property type="molecule type" value="Transcribed_RNA"/>
</dbReference>
<name>A0A2P2Q231_RHIMU</name>
<reference evidence="1" key="1">
    <citation type="submission" date="2018-02" db="EMBL/GenBank/DDBJ databases">
        <title>Rhizophora mucronata_Transcriptome.</title>
        <authorList>
            <person name="Meera S.P."/>
            <person name="Sreeshan A."/>
            <person name="Augustine A."/>
        </authorList>
    </citation>
    <scope>NUCLEOTIDE SEQUENCE</scope>
    <source>
        <tissue evidence="1">Leaf</tissue>
    </source>
</reference>